<gene>
    <name evidence="2" type="ORF">JZO70_17865</name>
</gene>
<dbReference type="Proteomes" id="UP000664601">
    <property type="component" value="Unassembled WGS sequence"/>
</dbReference>
<dbReference type="EMBL" id="JAFREM010000029">
    <property type="protein sequence ID" value="MBO1308047.1"/>
    <property type="molecule type" value="Genomic_DNA"/>
</dbReference>
<keyword evidence="1" id="KW-1133">Transmembrane helix</keyword>
<feature type="transmembrane region" description="Helical" evidence="1">
    <location>
        <begin position="6"/>
        <end position="39"/>
    </location>
</feature>
<dbReference type="RefSeq" id="WP_207675036.1">
    <property type="nucleotide sequence ID" value="NZ_JAFREM010000029.1"/>
</dbReference>
<accession>A0ABS3LEI6</accession>
<keyword evidence="3" id="KW-1185">Reference proteome</keyword>
<evidence type="ECO:0000256" key="1">
    <source>
        <dbReference type="SAM" id="Phobius"/>
    </source>
</evidence>
<comment type="caution">
    <text evidence="2">The sequence shown here is derived from an EMBL/GenBank/DDBJ whole genome shotgun (WGS) entry which is preliminary data.</text>
</comment>
<organism evidence="2 3">
    <name type="scientific">Candidatus Enterococcus moelleringii</name>
    <dbReference type="NCBI Taxonomy" id="2815325"/>
    <lineage>
        <taxon>Bacteria</taxon>
        <taxon>Bacillati</taxon>
        <taxon>Bacillota</taxon>
        <taxon>Bacilli</taxon>
        <taxon>Lactobacillales</taxon>
        <taxon>Enterococcaceae</taxon>
        <taxon>Enterococcus</taxon>
    </lineage>
</organism>
<sequence length="45" mass="5278">MKNVNPAWLVLAIVFFVIDFNDSFMFTMLGFIFLILAFTETDEKK</sequence>
<name>A0ABS3LEI6_9ENTE</name>
<keyword evidence="1" id="KW-0812">Transmembrane</keyword>
<keyword evidence="1" id="KW-0472">Membrane</keyword>
<evidence type="ECO:0000313" key="3">
    <source>
        <dbReference type="Proteomes" id="UP000664601"/>
    </source>
</evidence>
<protein>
    <submittedName>
        <fullName evidence="2">Uncharacterized protein</fullName>
    </submittedName>
</protein>
<evidence type="ECO:0000313" key="2">
    <source>
        <dbReference type="EMBL" id="MBO1308047.1"/>
    </source>
</evidence>
<reference evidence="2 3" key="1">
    <citation type="submission" date="2021-03" db="EMBL/GenBank/DDBJ databases">
        <title>Enterococcal diversity collection.</title>
        <authorList>
            <person name="Gilmore M.S."/>
            <person name="Schwartzman J."/>
            <person name="Van Tyne D."/>
            <person name="Martin M."/>
            <person name="Earl A.M."/>
            <person name="Manson A.L."/>
            <person name="Straub T."/>
            <person name="Salamzade R."/>
            <person name="Saavedra J."/>
            <person name="Lebreton F."/>
            <person name="Prichula J."/>
            <person name="Schaufler K."/>
            <person name="Gaca A."/>
            <person name="Sgardioli B."/>
            <person name="Wagenaar J."/>
            <person name="Strong T."/>
        </authorList>
    </citation>
    <scope>NUCLEOTIDE SEQUENCE [LARGE SCALE GENOMIC DNA]</scope>
    <source>
        <strain evidence="2 3">669A</strain>
    </source>
</reference>
<proteinExistence type="predicted"/>